<dbReference type="SUPFAM" id="SSF51206">
    <property type="entry name" value="cAMP-binding domain-like"/>
    <property type="match status" value="1"/>
</dbReference>
<comment type="caution">
    <text evidence="6">The sequence shown here is derived from an EMBL/GenBank/DDBJ whole genome shotgun (WGS) entry which is preliminary data.</text>
</comment>
<dbReference type="PATRIC" id="fig|909613.9.peg.447"/>
<dbReference type="PROSITE" id="PS51063">
    <property type="entry name" value="HTH_CRP_2"/>
    <property type="match status" value="1"/>
</dbReference>
<sequence>MLTSGRVRVMARQNDRPDLLVALRGSGDLVGELTADPTGVRTASVVAIDHCTAGRLPFPAFRRILAAHDRQEAFTDYMVSKLSQTVPFHVQLAQFSPTQRLARLLLEIVALADPGTADPSRVPLPQETIAHALHLSRSTVAKEIAALRVEGVLAPGPRLRVLDRRQLAILAVDHPL</sequence>
<keyword evidence="7" id="KW-1185">Reference proteome</keyword>
<evidence type="ECO:0000313" key="7">
    <source>
        <dbReference type="Proteomes" id="UP000019277"/>
    </source>
</evidence>
<keyword evidence="1" id="KW-0805">Transcription regulation</keyword>
<evidence type="ECO:0000256" key="2">
    <source>
        <dbReference type="ARBA" id="ARBA00023125"/>
    </source>
</evidence>
<keyword evidence="3" id="KW-0804">Transcription</keyword>
<dbReference type="Gene3D" id="2.60.120.10">
    <property type="entry name" value="Jelly Rolls"/>
    <property type="match status" value="1"/>
</dbReference>
<reference evidence="6 7" key="1">
    <citation type="journal article" date="2014" name="Genome Announc.">
        <title>Draft Genome Sequence of the Antitrypanosomally Active Sponge-Associated Bacterium Actinokineospora sp. Strain EG49.</title>
        <authorList>
            <person name="Harjes J."/>
            <person name="Ryu T."/>
            <person name="Abdelmohsen U.R."/>
            <person name="Moitinho-Silva L."/>
            <person name="Horn H."/>
            <person name="Ravasi T."/>
            <person name="Hentschel U."/>
        </authorList>
    </citation>
    <scope>NUCLEOTIDE SEQUENCE [LARGE SCALE GENOMIC DNA]</scope>
    <source>
        <strain evidence="6 7">EG49</strain>
    </source>
</reference>
<accession>W7JE14</accession>
<evidence type="ECO:0000256" key="3">
    <source>
        <dbReference type="ARBA" id="ARBA00023163"/>
    </source>
</evidence>
<dbReference type="PROSITE" id="PS50042">
    <property type="entry name" value="CNMP_BINDING_3"/>
    <property type="match status" value="1"/>
</dbReference>
<dbReference type="AlphaFoldDB" id="W7JE14"/>
<evidence type="ECO:0000313" key="6">
    <source>
        <dbReference type="EMBL" id="EWC64229.1"/>
    </source>
</evidence>
<dbReference type="Pfam" id="PF00027">
    <property type="entry name" value="cNMP_binding"/>
    <property type="match status" value="1"/>
</dbReference>
<dbReference type="InterPro" id="IPR036390">
    <property type="entry name" value="WH_DNA-bd_sf"/>
</dbReference>
<dbReference type="Proteomes" id="UP000019277">
    <property type="component" value="Unassembled WGS sequence"/>
</dbReference>
<evidence type="ECO:0000256" key="1">
    <source>
        <dbReference type="ARBA" id="ARBA00023015"/>
    </source>
</evidence>
<evidence type="ECO:0000259" key="5">
    <source>
        <dbReference type="PROSITE" id="PS51063"/>
    </source>
</evidence>
<dbReference type="EMBL" id="AYXG01000018">
    <property type="protein sequence ID" value="EWC64229.1"/>
    <property type="molecule type" value="Genomic_DNA"/>
</dbReference>
<evidence type="ECO:0000259" key="4">
    <source>
        <dbReference type="PROSITE" id="PS50042"/>
    </source>
</evidence>
<protein>
    <submittedName>
        <fullName evidence="6">cAMP-binding protein</fullName>
    </submittedName>
</protein>
<dbReference type="STRING" id="909613.UO65_0434"/>
<dbReference type="GO" id="GO:0006355">
    <property type="term" value="P:regulation of DNA-templated transcription"/>
    <property type="evidence" value="ECO:0007669"/>
    <property type="project" value="InterPro"/>
</dbReference>
<accession>A0A8E3BIA7</accession>
<proteinExistence type="predicted"/>
<dbReference type="InterPro" id="IPR000595">
    <property type="entry name" value="cNMP-bd_dom"/>
</dbReference>
<organism evidence="6 7">
    <name type="scientific">Actinokineospora spheciospongiae</name>
    <dbReference type="NCBI Taxonomy" id="909613"/>
    <lineage>
        <taxon>Bacteria</taxon>
        <taxon>Bacillati</taxon>
        <taxon>Actinomycetota</taxon>
        <taxon>Actinomycetes</taxon>
        <taxon>Pseudonocardiales</taxon>
        <taxon>Pseudonocardiaceae</taxon>
        <taxon>Actinokineospora</taxon>
    </lineage>
</organism>
<dbReference type="SUPFAM" id="SSF46785">
    <property type="entry name" value="Winged helix' DNA-binding domain"/>
    <property type="match status" value="1"/>
</dbReference>
<dbReference type="GO" id="GO:0003677">
    <property type="term" value="F:DNA binding"/>
    <property type="evidence" value="ECO:0007669"/>
    <property type="project" value="UniProtKB-KW"/>
</dbReference>
<dbReference type="Pfam" id="PF13545">
    <property type="entry name" value="HTH_Crp_2"/>
    <property type="match status" value="1"/>
</dbReference>
<gene>
    <name evidence="6" type="ORF">UO65_0434</name>
</gene>
<keyword evidence="2" id="KW-0238">DNA-binding</keyword>
<dbReference type="eggNOG" id="COG0664">
    <property type="taxonomic scope" value="Bacteria"/>
</dbReference>
<dbReference type="InterPro" id="IPR012318">
    <property type="entry name" value="HTH_CRP"/>
</dbReference>
<dbReference type="InterPro" id="IPR014710">
    <property type="entry name" value="RmlC-like_jellyroll"/>
</dbReference>
<dbReference type="CDD" id="cd00038">
    <property type="entry name" value="CAP_ED"/>
    <property type="match status" value="1"/>
</dbReference>
<name>W7JE14_9PSEU</name>
<feature type="domain" description="Cyclic nucleotide-binding" evidence="4">
    <location>
        <begin position="1"/>
        <end position="65"/>
    </location>
</feature>
<feature type="domain" description="HTH crp-type" evidence="5">
    <location>
        <begin position="95"/>
        <end position="165"/>
    </location>
</feature>
<dbReference type="InterPro" id="IPR018490">
    <property type="entry name" value="cNMP-bd_dom_sf"/>
</dbReference>